<feature type="region of interest" description="Disordered" evidence="3">
    <location>
        <begin position="36"/>
        <end position="60"/>
    </location>
</feature>
<dbReference type="Proteomes" id="UP001596087">
    <property type="component" value="Unassembled WGS sequence"/>
</dbReference>
<comment type="caution">
    <text evidence="5">The sequence shown here is derived from an EMBL/GenBank/DDBJ whole genome shotgun (WGS) entry which is preliminary data.</text>
</comment>
<dbReference type="InterPro" id="IPR029058">
    <property type="entry name" value="AB_hydrolase_fold"/>
</dbReference>
<accession>A0ABW0BH10</accession>
<dbReference type="SUPFAM" id="SSF53474">
    <property type="entry name" value="alpha/beta-Hydrolases"/>
    <property type="match status" value="1"/>
</dbReference>
<gene>
    <name evidence="5" type="ORF">ACFPGP_08035</name>
</gene>
<keyword evidence="2 5" id="KW-0378">Hydrolase</keyword>
<proteinExistence type="inferred from homology"/>
<dbReference type="GO" id="GO:0016787">
    <property type="term" value="F:hydrolase activity"/>
    <property type="evidence" value="ECO:0007669"/>
    <property type="project" value="UniProtKB-KW"/>
</dbReference>
<dbReference type="InterPro" id="IPR013595">
    <property type="entry name" value="Pept_S33_TAP-like_C"/>
</dbReference>
<sequence length="529" mass="55974">MNDSTKRVTVAVVVVAMVLAAAGFGIAVVVSALRSGSDGSSSSPPSPSMPPPVAAPEPGSTIAPAPDLSRFYGQRLRWEPCRGGFWCSTLTVPLDYAKPRGPTIDLALLKVPAGDPGRRLGSLVVNPGGPGAPGTDYAASAGLAFGAPLRERYDIVGFDPRGTGSSDPVDCLSDSQLDQYIASDPAPDTAAERQEYAGWVQAIGRGCPARSGALASHVSTVEAARDMDVLRSALGERRLDYFGASYGTKLGATYAELFPRRVGRFVLDGAVDLSIGTRQAGLEQAEGFETALRAYVTDCVENQDPCFLGDSVDEGLATISDLLDQIDQDPLPTSLGRDLEVGNAFYGVVTPLYVRDYWYLLSQALQQAMDGDGTTLLRLSDLYSSRGADGYTDNSAEAIYAINCLDDPWAIPPGQVPAQYADFERASPTFGRVFAWSLTGCDGTRVRAEEPFPEVDAKGAAPIVVVGTTRDPATPYQWAQHLAAQLDSGVLVTRDGDGHTGYNAGNECVDDAVEGYLLRGEVPRDGLRC</sequence>
<protein>
    <submittedName>
        <fullName evidence="5">Alpha/beta hydrolase</fullName>
    </submittedName>
</protein>
<dbReference type="PANTHER" id="PTHR43248:SF25">
    <property type="entry name" value="AB HYDROLASE-1 DOMAIN-CONTAINING PROTEIN-RELATED"/>
    <property type="match status" value="1"/>
</dbReference>
<dbReference type="InterPro" id="IPR051601">
    <property type="entry name" value="Serine_prot/Carboxylest_S33"/>
</dbReference>
<comment type="similarity">
    <text evidence="1">Belongs to the peptidase S33 family.</text>
</comment>
<dbReference type="Gene3D" id="3.40.50.1820">
    <property type="entry name" value="alpha/beta hydrolase"/>
    <property type="match status" value="1"/>
</dbReference>
<evidence type="ECO:0000256" key="2">
    <source>
        <dbReference type="ARBA" id="ARBA00022801"/>
    </source>
</evidence>
<evidence type="ECO:0000313" key="6">
    <source>
        <dbReference type="Proteomes" id="UP001596087"/>
    </source>
</evidence>
<reference evidence="6" key="1">
    <citation type="journal article" date="2019" name="Int. J. Syst. Evol. Microbiol.">
        <title>The Global Catalogue of Microorganisms (GCM) 10K type strain sequencing project: providing services to taxonomists for standard genome sequencing and annotation.</title>
        <authorList>
            <consortium name="The Broad Institute Genomics Platform"/>
            <consortium name="The Broad Institute Genome Sequencing Center for Infectious Disease"/>
            <person name="Wu L."/>
            <person name="Ma J."/>
        </authorList>
    </citation>
    <scope>NUCLEOTIDE SEQUENCE [LARGE SCALE GENOMIC DNA]</scope>
    <source>
        <strain evidence="6">DFY41</strain>
    </source>
</reference>
<dbReference type="EMBL" id="JBHSKD010000008">
    <property type="protein sequence ID" value="MFC5176619.1"/>
    <property type="molecule type" value="Genomic_DNA"/>
</dbReference>
<evidence type="ECO:0000259" key="4">
    <source>
        <dbReference type="Pfam" id="PF08386"/>
    </source>
</evidence>
<organism evidence="5 6">
    <name type="scientific">Nocardioides taihuensis</name>
    <dbReference type="NCBI Taxonomy" id="1835606"/>
    <lineage>
        <taxon>Bacteria</taxon>
        <taxon>Bacillati</taxon>
        <taxon>Actinomycetota</taxon>
        <taxon>Actinomycetes</taxon>
        <taxon>Propionibacteriales</taxon>
        <taxon>Nocardioidaceae</taxon>
        <taxon>Nocardioides</taxon>
    </lineage>
</organism>
<dbReference type="Pfam" id="PF08386">
    <property type="entry name" value="Abhydrolase_4"/>
    <property type="match status" value="1"/>
</dbReference>
<keyword evidence="6" id="KW-1185">Reference proteome</keyword>
<evidence type="ECO:0000256" key="3">
    <source>
        <dbReference type="SAM" id="MobiDB-lite"/>
    </source>
</evidence>
<dbReference type="RefSeq" id="WP_378589078.1">
    <property type="nucleotide sequence ID" value="NZ_JBHSKD010000008.1"/>
</dbReference>
<evidence type="ECO:0000256" key="1">
    <source>
        <dbReference type="ARBA" id="ARBA00010088"/>
    </source>
</evidence>
<feature type="compositionally biased region" description="Pro residues" evidence="3">
    <location>
        <begin position="44"/>
        <end position="55"/>
    </location>
</feature>
<dbReference type="PANTHER" id="PTHR43248">
    <property type="entry name" value="2-SUCCINYL-6-HYDROXY-2,4-CYCLOHEXADIENE-1-CARBOXYLATE SYNTHASE"/>
    <property type="match status" value="1"/>
</dbReference>
<feature type="domain" description="Peptidase S33 tripeptidyl aminopeptidase-like C-terminal" evidence="4">
    <location>
        <begin position="427"/>
        <end position="529"/>
    </location>
</feature>
<name>A0ABW0BH10_9ACTN</name>
<evidence type="ECO:0000313" key="5">
    <source>
        <dbReference type="EMBL" id="MFC5176619.1"/>
    </source>
</evidence>